<evidence type="ECO:0000256" key="1">
    <source>
        <dbReference type="ARBA" id="ARBA00022786"/>
    </source>
</evidence>
<dbReference type="Gene3D" id="2.60.120.260">
    <property type="entry name" value="Galactose-binding domain-like"/>
    <property type="match status" value="1"/>
</dbReference>
<dbReference type="SMART" id="SM00256">
    <property type="entry name" value="FBOX"/>
    <property type="match status" value="1"/>
</dbReference>
<accession>A0A8C5D8M8</accession>
<dbReference type="GO" id="GO:0006516">
    <property type="term" value="P:glycoprotein catabolic process"/>
    <property type="evidence" value="ECO:0007669"/>
    <property type="project" value="TreeGrafter"/>
</dbReference>
<dbReference type="GeneID" id="114466682"/>
<dbReference type="FunFam" id="1.20.1280.50:FF:000002">
    <property type="entry name" value="F-box only protein 44"/>
    <property type="match status" value="1"/>
</dbReference>
<dbReference type="InterPro" id="IPR036047">
    <property type="entry name" value="F-box-like_dom_sf"/>
</dbReference>
<dbReference type="FunFam" id="2.60.120.260:FF:000012">
    <property type="entry name" value="F-box only protein 2"/>
    <property type="match status" value="1"/>
</dbReference>
<feature type="domain" description="FBA" evidence="3">
    <location>
        <begin position="108"/>
        <end position="285"/>
    </location>
</feature>
<dbReference type="Pfam" id="PF12937">
    <property type="entry name" value="F-box-like"/>
    <property type="match status" value="1"/>
</dbReference>
<reference evidence="4" key="2">
    <citation type="submission" date="2025-08" db="UniProtKB">
        <authorList>
            <consortium name="Ensembl"/>
        </authorList>
    </citation>
    <scope>IDENTIFICATION</scope>
</reference>
<evidence type="ECO:0000259" key="2">
    <source>
        <dbReference type="PROSITE" id="PS50181"/>
    </source>
</evidence>
<name>A0A8C5D8M8_GOUWI</name>
<evidence type="ECO:0000313" key="5">
    <source>
        <dbReference type="Proteomes" id="UP000694680"/>
    </source>
</evidence>
<sequence>MFRSLFLCCPGMKRRAKGMGATQSSSLVSSASGSAAQLPEYNLFSVPLEILEEIFLNLPPHQVVCVCRLVCCQWKEAADCESLWREKCRREGYRLKEASKVPSDWRLFYFLCMKRRNLLKNPRGENKMKDWQILENGGDKWRTEGLMVPHPNEKVQTSFVTSYGMCKKAQLIDLAKEGYNSALMDKFQPDIKVTDWYAPRFDCGSEYSIVVQLINGKKEVVKGFKPDTVYFEQWNDQQWNKMTHVFRDYGPGVRYIRFIHGGKDTQFWAGWYGIRLTESCIEICHREDT</sequence>
<dbReference type="PROSITE" id="PS50181">
    <property type="entry name" value="FBOX"/>
    <property type="match status" value="1"/>
</dbReference>
<dbReference type="InterPro" id="IPR039752">
    <property type="entry name" value="F-box_only"/>
</dbReference>
<dbReference type="InterPro" id="IPR008979">
    <property type="entry name" value="Galactose-bd-like_sf"/>
</dbReference>
<evidence type="ECO:0000313" key="4">
    <source>
        <dbReference type="Ensembl" id="ENSGWIP00000002332.1"/>
    </source>
</evidence>
<dbReference type="GO" id="GO:0061630">
    <property type="term" value="F:ubiquitin protein ligase activity"/>
    <property type="evidence" value="ECO:0007669"/>
    <property type="project" value="TreeGrafter"/>
</dbReference>
<dbReference type="PROSITE" id="PS51114">
    <property type="entry name" value="FBA"/>
    <property type="match status" value="1"/>
</dbReference>
<dbReference type="Gene3D" id="1.20.1280.50">
    <property type="match status" value="1"/>
</dbReference>
<gene>
    <name evidence="4" type="primary">LOC114466682</name>
</gene>
<dbReference type="RefSeq" id="XP_028308118.1">
    <property type="nucleotide sequence ID" value="XM_028452317.1"/>
</dbReference>
<dbReference type="SUPFAM" id="SSF49785">
    <property type="entry name" value="Galactose-binding domain-like"/>
    <property type="match status" value="1"/>
</dbReference>
<proteinExistence type="predicted"/>
<dbReference type="Proteomes" id="UP000694680">
    <property type="component" value="Chromosome 7"/>
</dbReference>
<keyword evidence="5" id="KW-1185">Reference proteome</keyword>
<dbReference type="SUPFAM" id="SSF81383">
    <property type="entry name" value="F-box domain"/>
    <property type="match status" value="1"/>
</dbReference>
<dbReference type="GO" id="GO:0005737">
    <property type="term" value="C:cytoplasm"/>
    <property type="evidence" value="ECO:0007669"/>
    <property type="project" value="UniProtKB-ARBA"/>
</dbReference>
<reference evidence="4" key="1">
    <citation type="submission" date="2020-06" db="EMBL/GenBank/DDBJ databases">
        <authorList>
            <consortium name="Wellcome Sanger Institute Data Sharing"/>
        </authorList>
    </citation>
    <scope>NUCLEOTIDE SEQUENCE [LARGE SCALE GENOMIC DNA]</scope>
</reference>
<dbReference type="SMART" id="SM01198">
    <property type="entry name" value="FBA"/>
    <property type="match status" value="1"/>
</dbReference>
<reference evidence="4" key="3">
    <citation type="submission" date="2025-09" db="UniProtKB">
        <authorList>
            <consortium name="Ensembl"/>
        </authorList>
    </citation>
    <scope>IDENTIFICATION</scope>
</reference>
<dbReference type="PANTHER" id="PTHR12125:SF12">
    <property type="entry name" value="F-BOX ONLY PROTEIN 6"/>
    <property type="match status" value="1"/>
</dbReference>
<dbReference type="InterPro" id="IPR001810">
    <property type="entry name" value="F-box_dom"/>
</dbReference>
<dbReference type="PANTHER" id="PTHR12125">
    <property type="entry name" value="F-BOX ONLY PROTEIN 6-LIKE PROTEIN"/>
    <property type="match status" value="1"/>
</dbReference>
<dbReference type="AlphaFoldDB" id="A0A8C5D8M8"/>
<feature type="domain" description="F-box" evidence="2">
    <location>
        <begin position="40"/>
        <end position="87"/>
    </location>
</feature>
<dbReference type="Pfam" id="PF04300">
    <property type="entry name" value="FBA"/>
    <property type="match status" value="1"/>
</dbReference>
<dbReference type="GO" id="GO:0036503">
    <property type="term" value="P:ERAD pathway"/>
    <property type="evidence" value="ECO:0007669"/>
    <property type="project" value="TreeGrafter"/>
</dbReference>
<organism evidence="4 5">
    <name type="scientific">Gouania willdenowi</name>
    <name type="common">Blunt-snouted clingfish</name>
    <name type="synonym">Lepadogaster willdenowi</name>
    <dbReference type="NCBI Taxonomy" id="441366"/>
    <lineage>
        <taxon>Eukaryota</taxon>
        <taxon>Metazoa</taxon>
        <taxon>Chordata</taxon>
        <taxon>Craniata</taxon>
        <taxon>Vertebrata</taxon>
        <taxon>Euteleostomi</taxon>
        <taxon>Actinopterygii</taxon>
        <taxon>Neopterygii</taxon>
        <taxon>Teleostei</taxon>
        <taxon>Neoteleostei</taxon>
        <taxon>Acanthomorphata</taxon>
        <taxon>Ovalentaria</taxon>
        <taxon>Blenniimorphae</taxon>
        <taxon>Blenniiformes</taxon>
        <taxon>Gobiesocoidei</taxon>
        <taxon>Gobiesocidae</taxon>
        <taxon>Gobiesocinae</taxon>
        <taxon>Gouania</taxon>
    </lineage>
</organism>
<protein>
    <submittedName>
        <fullName evidence="4">F-box only protein 6-like</fullName>
    </submittedName>
</protein>
<keyword evidence="1" id="KW-0833">Ubl conjugation pathway</keyword>
<dbReference type="Ensembl" id="ENSGWIT00000002534.1">
    <property type="protein sequence ID" value="ENSGWIP00000002332.1"/>
    <property type="gene ID" value="ENSGWIG00000001289.1"/>
</dbReference>
<evidence type="ECO:0000259" key="3">
    <source>
        <dbReference type="PROSITE" id="PS51114"/>
    </source>
</evidence>
<dbReference type="InterPro" id="IPR007397">
    <property type="entry name" value="F-box-assoc_dom"/>
</dbReference>
<dbReference type="GO" id="GO:0019005">
    <property type="term" value="C:SCF ubiquitin ligase complex"/>
    <property type="evidence" value="ECO:0007669"/>
    <property type="project" value="TreeGrafter"/>
</dbReference>
<dbReference type="OrthoDB" id="1107553at2759"/>
<dbReference type="GO" id="GO:0031146">
    <property type="term" value="P:SCF-dependent proteasomal ubiquitin-dependent protein catabolic process"/>
    <property type="evidence" value="ECO:0007669"/>
    <property type="project" value="TreeGrafter"/>
</dbReference>